<name>A0A1P8F766_9CHLR</name>
<keyword evidence="6 12" id="KW-0032">Aminotransferase</keyword>
<evidence type="ECO:0000256" key="8">
    <source>
        <dbReference type="ARBA" id="ARBA00022737"/>
    </source>
</evidence>
<evidence type="ECO:0000313" key="12">
    <source>
        <dbReference type="EMBL" id="APV44275.1"/>
    </source>
</evidence>
<dbReference type="PANTHER" id="PTHR10937:SF0">
    <property type="entry name" value="GLUTAMINE--FRUCTOSE-6-PHOSPHATE TRANSAMINASE (ISOMERIZING)"/>
    <property type="match status" value="1"/>
</dbReference>
<evidence type="ECO:0000256" key="7">
    <source>
        <dbReference type="ARBA" id="ARBA00022679"/>
    </source>
</evidence>
<dbReference type="Gene3D" id="3.40.50.10490">
    <property type="entry name" value="Glucose-6-phosphate isomerase like protein, domain 1"/>
    <property type="match status" value="2"/>
</dbReference>
<dbReference type="NCBIfam" id="NF001484">
    <property type="entry name" value="PRK00331.1"/>
    <property type="match status" value="1"/>
</dbReference>
<dbReference type="InterPro" id="IPR047084">
    <property type="entry name" value="GFAT_N"/>
</dbReference>
<evidence type="ECO:0000256" key="5">
    <source>
        <dbReference type="ARBA" id="ARBA00022490"/>
    </source>
</evidence>
<dbReference type="SUPFAM" id="SSF53697">
    <property type="entry name" value="SIS domain"/>
    <property type="match status" value="1"/>
</dbReference>
<dbReference type="AlphaFoldDB" id="A0A1P8F766"/>
<evidence type="ECO:0000256" key="3">
    <source>
        <dbReference type="ARBA" id="ARBA00012916"/>
    </source>
</evidence>
<dbReference type="FunFam" id="3.40.50.10490:FF:000001">
    <property type="entry name" value="Glutamine--fructose-6-phosphate aminotransferase [isomerizing]"/>
    <property type="match status" value="1"/>
</dbReference>
<dbReference type="GO" id="GO:0006002">
    <property type="term" value="P:fructose 6-phosphate metabolic process"/>
    <property type="evidence" value="ECO:0007669"/>
    <property type="project" value="TreeGrafter"/>
</dbReference>
<dbReference type="GO" id="GO:0004360">
    <property type="term" value="F:glutamine-fructose-6-phosphate transaminase (isomerizing) activity"/>
    <property type="evidence" value="ECO:0007669"/>
    <property type="project" value="UniProtKB-EC"/>
</dbReference>
<feature type="domain" description="SIS" evidence="11">
    <location>
        <begin position="444"/>
        <end position="585"/>
    </location>
</feature>
<keyword evidence="13" id="KW-1185">Reference proteome</keyword>
<evidence type="ECO:0000259" key="10">
    <source>
        <dbReference type="PROSITE" id="PS51278"/>
    </source>
</evidence>
<keyword evidence="7 12" id="KW-0808">Transferase</keyword>
<proteinExistence type="predicted"/>
<dbReference type="KEGG" id="dfo:Dform_00934"/>
<accession>A0A1P8F766</accession>
<dbReference type="InterPro" id="IPR001347">
    <property type="entry name" value="SIS_dom"/>
</dbReference>
<dbReference type="Proteomes" id="UP000185934">
    <property type="component" value="Chromosome"/>
</dbReference>
<dbReference type="InterPro" id="IPR035466">
    <property type="entry name" value="GlmS/AgaS_SIS"/>
</dbReference>
<dbReference type="InterPro" id="IPR035490">
    <property type="entry name" value="GlmS/FrlB_SIS"/>
</dbReference>
<dbReference type="GO" id="GO:0005829">
    <property type="term" value="C:cytosol"/>
    <property type="evidence" value="ECO:0007669"/>
    <property type="project" value="TreeGrafter"/>
</dbReference>
<dbReference type="InterPro" id="IPR017932">
    <property type="entry name" value="GATase_2_dom"/>
</dbReference>
<dbReference type="InterPro" id="IPR029055">
    <property type="entry name" value="Ntn_hydrolases_N"/>
</dbReference>
<sequence length="595" mass="64833">MTFMCGIAGYIGIKPAKEILLDSLSRLEYRGYDSCGIAVRGSPLTIFKGTSRVGHLRLQSPELGGTIGIGHTRWATHGEVSAANAHPHTDCHHKIAVVHNGIISNYRELRKLLKDEGHTFRSETDSEVLPHLVEKFYRGDIESALRQALGLIEGTYAVLAVTEHEDRVVAARNGSPLVVGVCSDGFIFASDVLGIGAQAESIVYLEDGDIAICDKRQIKITNEGKTVQRIPSSVHLNALMIEKGGFEHYMLKEINEQPEVVRACLRAYSDPPRFRNQLIFDSTTDSLTLTACGTSYHAAEVGKFIIEELTGIPVRLEIASEIRHRPTIIKTAKAIGLSQSGETADVLTSLKRMKEAGIETIALTNVFQSSISRIADDTIYIPAGPEVAVAATKTFVAQIIALIKLALAHQSVDRTMRDQINLELERIPHKIQQILDNRHLIKQATSLVAAADQVFFIAKGVNVPIALEGALKAKEIAYINAEGFCAGELKHGPFALLSPSSTVIAIIAGDENQASITASVREIQARKSKVVCITRENDSTFNDSTDNILRIPSTHRLLSPILNAVVVQLLAYYTAEARGCPIDFPRNLAKSVTVE</sequence>
<dbReference type="RefSeq" id="WP_158513468.1">
    <property type="nucleotide sequence ID" value="NZ_CP018258.1"/>
</dbReference>
<dbReference type="SUPFAM" id="SSF56235">
    <property type="entry name" value="N-terminal nucleophile aminohydrolases (Ntn hydrolases)"/>
    <property type="match status" value="1"/>
</dbReference>
<dbReference type="CDD" id="cd05008">
    <property type="entry name" value="SIS_GlmS_GlmD_1"/>
    <property type="match status" value="1"/>
</dbReference>
<dbReference type="NCBIfam" id="TIGR01135">
    <property type="entry name" value="glmS"/>
    <property type="match status" value="1"/>
</dbReference>
<keyword evidence="5" id="KW-0963">Cytoplasm</keyword>
<evidence type="ECO:0000256" key="1">
    <source>
        <dbReference type="ARBA" id="ARBA00001031"/>
    </source>
</evidence>
<dbReference type="PROSITE" id="PS51464">
    <property type="entry name" value="SIS"/>
    <property type="match status" value="2"/>
</dbReference>
<evidence type="ECO:0000256" key="9">
    <source>
        <dbReference type="ARBA" id="ARBA00022962"/>
    </source>
</evidence>
<dbReference type="CDD" id="cd05009">
    <property type="entry name" value="SIS_GlmS_GlmD_2"/>
    <property type="match status" value="1"/>
</dbReference>
<feature type="domain" description="SIS" evidence="11">
    <location>
        <begin position="275"/>
        <end position="421"/>
    </location>
</feature>
<dbReference type="FunFam" id="3.60.20.10:FF:000006">
    <property type="entry name" value="Glutamine--fructose-6-phosphate aminotransferase [isomerizing]"/>
    <property type="match status" value="1"/>
</dbReference>
<dbReference type="EC" id="2.6.1.16" evidence="3"/>
<evidence type="ECO:0000256" key="2">
    <source>
        <dbReference type="ARBA" id="ARBA00004496"/>
    </source>
</evidence>
<feature type="domain" description="Glutamine amidotransferase type-2" evidence="10">
    <location>
        <begin position="5"/>
        <end position="216"/>
    </location>
</feature>
<dbReference type="Pfam" id="PF01380">
    <property type="entry name" value="SIS"/>
    <property type="match status" value="2"/>
</dbReference>
<keyword evidence="9" id="KW-0315">Glutamine amidotransferase</keyword>
<dbReference type="GO" id="GO:0097367">
    <property type="term" value="F:carbohydrate derivative binding"/>
    <property type="evidence" value="ECO:0007669"/>
    <property type="project" value="InterPro"/>
</dbReference>
<dbReference type="Pfam" id="PF13522">
    <property type="entry name" value="GATase_6"/>
    <property type="match status" value="1"/>
</dbReference>
<dbReference type="InterPro" id="IPR046348">
    <property type="entry name" value="SIS_dom_sf"/>
</dbReference>
<evidence type="ECO:0000256" key="6">
    <source>
        <dbReference type="ARBA" id="ARBA00022576"/>
    </source>
</evidence>
<dbReference type="InterPro" id="IPR005855">
    <property type="entry name" value="GFAT"/>
</dbReference>
<evidence type="ECO:0000313" key="13">
    <source>
        <dbReference type="Proteomes" id="UP000185934"/>
    </source>
</evidence>
<dbReference type="EMBL" id="CP018258">
    <property type="protein sequence ID" value="APV44275.1"/>
    <property type="molecule type" value="Genomic_DNA"/>
</dbReference>
<reference evidence="13" key="1">
    <citation type="submission" date="2016-11" db="EMBL/GenBank/DDBJ databases">
        <title>Dehalogenimonas formicexedens sp. nov., a chlorinated alkane respiring bacterium isolated from contaminated groundwater.</title>
        <authorList>
            <person name="Key T.A."/>
            <person name="Bowman K.S."/>
            <person name="Lee I."/>
            <person name="Chun J."/>
            <person name="Albuquerque L."/>
            <person name="da Costa M.S."/>
            <person name="Rainey F.A."/>
            <person name="Moe W.M."/>
        </authorList>
    </citation>
    <scope>NUCLEOTIDE SEQUENCE [LARGE SCALE GENOMIC DNA]</scope>
    <source>
        <strain evidence="13">NSZ-14</strain>
    </source>
</reference>
<evidence type="ECO:0000256" key="4">
    <source>
        <dbReference type="ARBA" id="ARBA00016090"/>
    </source>
</evidence>
<dbReference type="GO" id="GO:0006047">
    <property type="term" value="P:UDP-N-acetylglucosamine metabolic process"/>
    <property type="evidence" value="ECO:0007669"/>
    <property type="project" value="TreeGrafter"/>
</dbReference>
<dbReference type="PROSITE" id="PS51278">
    <property type="entry name" value="GATASE_TYPE_2"/>
    <property type="match status" value="1"/>
</dbReference>
<dbReference type="Gene3D" id="3.60.20.10">
    <property type="entry name" value="Glutamine Phosphoribosylpyrophosphate, subunit 1, domain 1"/>
    <property type="match status" value="1"/>
</dbReference>
<dbReference type="STRING" id="1839801.Dform_00934"/>
<keyword evidence="8" id="KW-0677">Repeat</keyword>
<comment type="subcellular location">
    <subcellularLocation>
        <location evidence="2">Cytoplasm</location>
    </subcellularLocation>
</comment>
<dbReference type="CDD" id="cd00714">
    <property type="entry name" value="GFAT"/>
    <property type="match status" value="1"/>
</dbReference>
<dbReference type="PANTHER" id="PTHR10937">
    <property type="entry name" value="GLUCOSAMINE--FRUCTOSE-6-PHOSPHATE AMINOTRANSFERASE, ISOMERIZING"/>
    <property type="match status" value="1"/>
</dbReference>
<comment type="catalytic activity">
    <reaction evidence="1">
        <text>D-fructose 6-phosphate + L-glutamine = D-glucosamine 6-phosphate + L-glutamate</text>
        <dbReference type="Rhea" id="RHEA:13237"/>
        <dbReference type="ChEBI" id="CHEBI:29985"/>
        <dbReference type="ChEBI" id="CHEBI:58359"/>
        <dbReference type="ChEBI" id="CHEBI:58725"/>
        <dbReference type="ChEBI" id="CHEBI:61527"/>
        <dbReference type="EC" id="2.6.1.16"/>
    </reaction>
</comment>
<protein>
    <recommendedName>
        <fullName evidence="4">Glutamine--fructose-6-phosphate aminotransferase [isomerizing]</fullName>
        <ecNumber evidence="3">2.6.1.16</ecNumber>
    </recommendedName>
</protein>
<gene>
    <name evidence="12" type="primary">glmS</name>
    <name evidence="12" type="ORF">Dform_00934</name>
</gene>
<organism evidence="12 13">
    <name type="scientific">Dehalogenimonas formicexedens</name>
    <dbReference type="NCBI Taxonomy" id="1839801"/>
    <lineage>
        <taxon>Bacteria</taxon>
        <taxon>Bacillati</taxon>
        <taxon>Chloroflexota</taxon>
        <taxon>Dehalococcoidia</taxon>
        <taxon>Dehalococcoidales</taxon>
        <taxon>Dehalococcoidaceae</taxon>
        <taxon>Dehalogenimonas</taxon>
    </lineage>
</organism>
<dbReference type="OrthoDB" id="106547at2"/>
<dbReference type="GO" id="GO:0006487">
    <property type="term" value="P:protein N-linked glycosylation"/>
    <property type="evidence" value="ECO:0007669"/>
    <property type="project" value="TreeGrafter"/>
</dbReference>
<evidence type="ECO:0000259" key="11">
    <source>
        <dbReference type="PROSITE" id="PS51464"/>
    </source>
</evidence>